<dbReference type="Proteomes" id="UP000830395">
    <property type="component" value="Chromosome 6"/>
</dbReference>
<comment type="caution">
    <text evidence="1">The sequence shown here is derived from an EMBL/GenBank/DDBJ whole genome shotgun (WGS) entry which is preliminary data.</text>
</comment>
<dbReference type="EMBL" id="CM040980">
    <property type="protein sequence ID" value="MCJ8733685.1"/>
    <property type="molecule type" value="Genomic_DNA"/>
</dbReference>
<name>A0ACC5YE08_9TELE</name>
<protein>
    <submittedName>
        <fullName evidence="1">Uncharacterized protein</fullName>
    </submittedName>
</protein>
<gene>
    <name evidence="1" type="ORF">PDJAM_G00226430</name>
</gene>
<keyword evidence="2" id="KW-1185">Reference proteome</keyword>
<organism evidence="1 2">
    <name type="scientific">Pangasius djambal</name>
    <dbReference type="NCBI Taxonomy" id="1691987"/>
    <lineage>
        <taxon>Eukaryota</taxon>
        <taxon>Metazoa</taxon>
        <taxon>Chordata</taxon>
        <taxon>Craniata</taxon>
        <taxon>Vertebrata</taxon>
        <taxon>Euteleostomi</taxon>
        <taxon>Actinopterygii</taxon>
        <taxon>Neopterygii</taxon>
        <taxon>Teleostei</taxon>
        <taxon>Ostariophysi</taxon>
        <taxon>Siluriformes</taxon>
        <taxon>Pangasiidae</taxon>
        <taxon>Pangasius</taxon>
    </lineage>
</organism>
<sequence>MIYNFSYFLYLESCFFLHCGRTHSDIYDEVNFCSFFFVTDNVNIAVTCKKNARDLVAVIHAVFNQVFYCN</sequence>
<reference evidence="1" key="1">
    <citation type="submission" date="2020-02" db="EMBL/GenBank/DDBJ databases">
        <title>Genome sequencing of the panga catfish, Pangasius djambal.</title>
        <authorList>
            <person name="Wen M."/>
            <person name="Zahm M."/>
            <person name="Roques C."/>
            <person name="Cabau C."/>
            <person name="Klopp C."/>
            <person name="Donnadieu C."/>
            <person name="Jouanno E."/>
            <person name="Avarre J.-C."/>
            <person name="Campet M."/>
            <person name="Ha T."/>
            <person name="Dugue R."/>
            <person name="Lampietro C."/>
            <person name="Louis A."/>
            <person name="Herpin A."/>
            <person name="Echchiki A."/>
            <person name="Berthelot C."/>
            <person name="Parey E."/>
            <person name="Roest-Crollius H."/>
            <person name="Braasch I."/>
            <person name="Postlethwait J.H."/>
            <person name="Bobe J."/>
            <person name="Montfort J."/>
            <person name="Bouchez O."/>
            <person name="Begum T."/>
            <person name="Schartl M."/>
            <person name="Gustiano R."/>
            <person name="Guiguen Y."/>
        </authorList>
    </citation>
    <scope>NUCLEOTIDE SEQUENCE</scope>
    <source>
        <strain evidence="1">Pdj_M5554</strain>
    </source>
</reference>
<accession>A0ACC5YE08</accession>
<evidence type="ECO:0000313" key="1">
    <source>
        <dbReference type="EMBL" id="MCJ8733685.1"/>
    </source>
</evidence>
<proteinExistence type="predicted"/>
<evidence type="ECO:0000313" key="2">
    <source>
        <dbReference type="Proteomes" id="UP000830395"/>
    </source>
</evidence>